<dbReference type="KEGG" id="nfi:NFIA_059880"/>
<dbReference type="eggNOG" id="ENOG502RPFB">
    <property type="taxonomic scope" value="Eukaryota"/>
</dbReference>
<organism evidence="2 3">
    <name type="scientific">Neosartorya fischeri (strain ATCC 1020 / DSM 3700 / CBS 544.65 / FGSC A1164 / JCM 1740 / NRRL 181 / WB 181)</name>
    <name type="common">Aspergillus fischerianus</name>
    <dbReference type="NCBI Taxonomy" id="331117"/>
    <lineage>
        <taxon>Eukaryota</taxon>
        <taxon>Fungi</taxon>
        <taxon>Dikarya</taxon>
        <taxon>Ascomycota</taxon>
        <taxon>Pezizomycotina</taxon>
        <taxon>Eurotiomycetes</taxon>
        <taxon>Eurotiomycetidae</taxon>
        <taxon>Eurotiales</taxon>
        <taxon>Aspergillaceae</taxon>
        <taxon>Aspergillus</taxon>
        <taxon>Aspergillus subgen. Fumigati</taxon>
    </lineage>
</organism>
<dbReference type="AlphaFoldDB" id="A1DPB2"/>
<feature type="signal peptide" evidence="1">
    <location>
        <begin position="1"/>
        <end position="22"/>
    </location>
</feature>
<evidence type="ECO:0000313" key="3">
    <source>
        <dbReference type="Proteomes" id="UP000006702"/>
    </source>
</evidence>
<evidence type="ECO:0000256" key="1">
    <source>
        <dbReference type="SAM" id="SignalP"/>
    </source>
</evidence>
<proteinExistence type="predicted"/>
<keyword evidence="3" id="KW-1185">Reference proteome</keyword>
<reference evidence="3" key="1">
    <citation type="journal article" date="2008" name="PLoS Genet.">
        <title>Genomic islands in the pathogenic filamentous fungus Aspergillus fumigatus.</title>
        <authorList>
            <person name="Fedorova N.D."/>
            <person name="Khaldi N."/>
            <person name="Joardar V.S."/>
            <person name="Maiti R."/>
            <person name="Amedeo P."/>
            <person name="Anderson M.J."/>
            <person name="Crabtree J."/>
            <person name="Silva J.C."/>
            <person name="Badger J.H."/>
            <person name="Albarraq A."/>
            <person name="Angiuoli S."/>
            <person name="Bussey H."/>
            <person name="Bowyer P."/>
            <person name="Cotty P.J."/>
            <person name="Dyer P.S."/>
            <person name="Egan A."/>
            <person name="Galens K."/>
            <person name="Fraser-Liggett C.M."/>
            <person name="Haas B.J."/>
            <person name="Inman J.M."/>
            <person name="Kent R."/>
            <person name="Lemieux S."/>
            <person name="Malavazi I."/>
            <person name="Orvis J."/>
            <person name="Roemer T."/>
            <person name="Ronning C.M."/>
            <person name="Sundaram J.P."/>
            <person name="Sutton G."/>
            <person name="Turner G."/>
            <person name="Venter J.C."/>
            <person name="White O.R."/>
            <person name="Whitty B.R."/>
            <person name="Youngman P."/>
            <person name="Wolfe K.H."/>
            <person name="Goldman G.H."/>
            <person name="Wortman J.R."/>
            <person name="Jiang B."/>
            <person name="Denning D.W."/>
            <person name="Nierman W.C."/>
        </authorList>
    </citation>
    <scope>NUCLEOTIDE SEQUENCE [LARGE SCALE GENOMIC DNA]</scope>
    <source>
        <strain evidence="3">ATCC 1020 / DSM 3700 / CBS 544.65 / FGSC A1164 / JCM 1740 / NRRL 181 / WB 181</strain>
    </source>
</reference>
<dbReference type="RefSeq" id="XP_001258530.1">
    <property type="nucleotide sequence ID" value="XM_001258529.1"/>
</dbReference>
<keyword evidence="1" id="KW-0732">Signal</keyword>
<dbReference type="OrthoDB" id="4477787at2759"/>
<sequence>MRFQISLLTLIYVALFGSLSHAFIGPTCMKISDALGDRPAEVYKLFYKEVCQEGCQPDITHIDRWARQNVIKPLVAETTKKLGVPQQRKTIENLVQAVVQATKQDCVKKLGSSHLCQSPEKLEAFGQCLKGSLTTVLMSRVGELGPLLTEPMCQKAYDYLRKHDLWVEVIPRYFKKYAKLFKNKWYKAI</sequence>
<dbReference type="VEuPathDB" id="FungiDB:NFIA_059880"/>
<name>A1DPB2_NEOFI</name>
<dbReference type="GeneID" id="4585046"/>
<dbReference type="EMBL" id="DS027698">
    <property type="protein sequence ID" value="EAW16633.1"/>
    <property type="molecule type" value="Genomic_DNA"/>
</dbReference>
<dbReference type="OMA" id="HYERFAR"/>
<protein>
    <submittedName>
        <fullName evidence="2">Uncharacterized protein</fullName>
    </submittedName>
</protein>
<feature type="chain" id="PRO_5002634532" evidence="1">
    <location>
        <begin position="23"/>
        <end position="189"/>
    </location>
</feature>
<dbReference type="HOGENOM" id="CLU_101040_2_0_1"/>
<accession>A1DPB2</accession>
<gene>
    <name evidence="2" type="ORF">NFIA_059880</name>
</gene>
<dbReference type="Proteomes" id="UP000006702">
    <property type="component" value="Unassembled WGS sequence"/>
</dbReference>
<evidence type="ECO:0000313" key="2">
    <source>
        <dbReference type="EMBL" id="EAW16633.1"/>
    </source>
</evidence>